<dbReference type="Pfam" id="PF13803">
    <property type="entry name" value="DUF4184"/>
    <property type="match status" value="1"/>
</dbReference>
<evidence type="ECO:0000313" key="3">
    <source>
        <dbReference type="Proteomes" id="UP000254118"/>
    </source>
</evidence>
<dbReference type="EMBL" id="UFYA01000001">
    <property type="protein sequence ID" value="STD09090.1"/>
    <property type="molecule type" value="Genomic_DNA"/>
</dbReference>
<comment type="caution">
    <text evidence="2">The sequence shown here is derived from an EMBL/GenBank/DDBJ whole genome shotgun (WGS) entry which is preliminary data.</text>
</comment>
<name>A0AA46BNB3_9MICO</name>
<keyword evidence="1" id="KW-0812">Transmembrane</keyword>
<protein>
    <recommendedName>
        <fullName evidence="4">DUF4184 family protein</fullName>
    </recommendedName>
</protein>
<reference evidence="2 3" key="1">
    <citation type="submission" date="2018-06" db="EMBL/GenBank/DDBJ databases">
        <authorList>
            <consortium name="Pathogen Informatics"/>
            <person name="Doyle S."/>
        </authorList>
    </citation>
    <scope>NUCLEOTIDE SEQUENCE [LARGE SCALE GENOMIC DNA]</scope>
    <source>
        <strain evidence="2 3">NCTC7915</strain>
    </source>
</reference>
<evidence type="ECO:0000256" key="1">
    <source>
        <dbReference type="SAM" id="Phobius"/>
    </source>
</evidence>
<organism evidence="2 3">
    <name type="scientific">Dermatophilus congolensis</name>
    <dbReference type="NCBI Taxonomy" id="1863"/>
    <lineage>
        <taxon>Bacteria</taxon>
        <taxon>Bacillati</taxon>
        <taxon>Actinomycetota</taxon>
        <taxon>Actinomycetes</taxon>
        <taxon>Micrococcales</taxon>
        <taxon>Dermatophilaceae</taxon>
        <taxon>Dermatophilus</taxon>
    </lineage>
</organism>
<feature type="transmembrane region" description="Helical" evidence="1">
    <location>
        <begin position="217"/>
        <end position="240"/>
    </location>
</feature>
<feature type="transmembrane region" description="Helical" evidence="1">
    <location>
        <begin position="181"/>
        <end position="205"/>
    </location>
</feature>
<feature type="transmembrane region" description="Helical" evidence="1">
    <location>
        <begin position="95"/>
        <end position="114"/>
    </location>
</feature>
<accession>A0AA46BNB3</accession>
<dbReference type="Proteomes" id="UP000254118">
    <property type="component" value="Unassembled WGS sequence"/>
</dbReference>
<dbReference type="AlphaFoldDB" id="A0AA46BNB3"/>
<evidence type="ECO:0000313" key="2">
    <source>
        <dbReference type="EMBL" id="STD09090.1"/>
    </source>
</evidence>
<keyword evidence="1" id="KW-0472">Membrane</keyword>
<sequence length="250" mass="26429">MPVTFAHPAAVLPLLRTPIPFAALSIGAMIPDTPLFMPWIPITYDATHTLTGILTFDLIAASALWYAWWNLIRHPLLDAAPAPLRRRITLTQQRPPLPLVALGAAIGAATHVIWDEFTHAGRWGATTIPLLATTHAGLPGYKWAQYISGIGGLTALAITAVVLTLRAPASPATPRRHPRTALLVLTLPLLAAATATTLTALPVLAAGGELRDLLYGAITRSALAATIALIAASAAWHLAVKKNRHATTVP</sequence>
<feature type="transmembrane region" description="Helical" evidence="1">
    <location>
        <begin position="51"/>
        <end position="69"/>
    </location>
</feature>
<evidence type="ECO:0008006" key="4">
    <source>
        <dbReference type="Google" id="ProtNLM"/>
    </source>
</evidence>
<dbReference type="InterPro" id="IPR025238">
    <property type="entry name" value="DUF4184"/>
</dbReference>
<keyword evidence="1" id="KW-1133">Transmembrane helix</keyword>
<proteinExistence type="predicted"/>
<feature type="transmembrane region" description="Helical" evidence="1">
    <location>
        <begin position="146"/>
        <end position="169"/>
    </location>
</feature>
<dbReference type="RefSeq" id="WP_115030510.1">
    <property type="nucleotide sequence ID" value="NZ_UFYA01000001.1"/>
</dbReference>
<gene>
    <name evidence="2" type="ORF">NCTC7915_01133</name>
</gene>